<feature type="domain" description="L,D-TPase catalytic" evidence="8">
    <location>
        <begin position="85"/>
        <end position="212"/>
    </location>
</feature>
<dbReference type="EMBL" id="CP044496">
    <property type="protein sequence ID" value="QFG50981.1"/>
    <property type="molecule type" value="Genomic_DNA"/>
</dbReference>
<evidence type="ECO:0000256" key="2">
    <source>
        <dbReference type="ARBA" id="ARBA00022679"/>
    </source>
</evidence>
<sequence length="214" mass="24068">MKKNLLKCVTFVFIILICIISLVKLSIPKENNSESEGAKTSSVKKSNPVSFRPYKDPDDIASEGSWNEKSESKAYPKINNKEKDLSLRVSLKGNRVYLLKNKEVVYTMLSTAGIFKGGKSMTPIGTFKIRSNRGETFFNKKLNEGAHNWTSWDPTNVYLFHSVPTKENGKFNIKEANKLGKDQGSHGCIRLSIPDSHWLMKNIPVGTKVVIKND</sequence>
<evidence type="ECO:0000256" key="7">
    <source>
        <dbReference type="SAM" id="MobiDB-lite"/>
    </source>
</evidence>
<evidence type="ECO:0000313" key="9">
    <source>
        <dbReference type="EMBL" id="QFG50981.1"/>
    </source>
</evidence>
<protein>
    <submittedName>
        <fullName evidence="9">L,D-transpeptidase</fullName>
    </submittedName>
</protein>
<accession>A0A353UAB4</accession>
<proteinExistence type="predicted"/>
<organism evidence="9 10">
    <name type="scientific">Lactobacillus acetotolerans</name>
    <dbReference type="NCBI Taxonomy" id="1600"/>
    <lineage>
        <taxon>Bacteria</taxon>
        <taxon>Bacillati</taxon>
        <taxon>Bacillota</taxon>
        <taxon>Bacilli</taxon>
        <taxon>Lactobacillales</taxon>
        <taxon>Lactobacillaceae</taxon>
        <taxon>Lactobacillus</taxon>
    </lineage>
</organism>
<dbReference type="Gene3D" id="2.40.440.10">
    <property type="entry name" value="L,D-transpeptidase catalytic domain-like"/>
    <property type="match status" value="1"/>
</dbReference>
<feature type="active site" description="Proton donor/acceptor" evidence="6">
    <location>
        <position position="161"/>
    </location>
</feature>
<dbReference type="GO" id="GO:0008360">
    <property type="term" value="P:regulation of cell shape"/>
    <property type="evidence" value="ECO:0007669"/>
    <property type="project" value="UniProtKB-UniRule"/>
</dbReference>
<dbReference type="GO" id="GO:0016740">
    <property type="term" value="F:transferase activity"/>
    <property type="evidence" value="ECO:0007669"/>
    <property type="project" value="UniProtKB-KW"/>
</dbReference>
<dbReference type="AlphaFoldDB" id="A0A353UAB4"/>
<keyword evidence="3 6" id="KW-0133">Cell shape</keyword>
<dbReference type="RefSeq" id="WP_056970159.1">
    <property type="nucleotide sequence ID" value="NZ_AP014808.1"/>
</dbReference>
<dbReference type="PANTHER" id="PTHR30582:SF2">
    <property type="entry name" value="L,D-TRANSPEPTIDASE YCIB-RELATED"/>
    <property type="match status" value="1"/>
</dbReference>
<feature type="compositionally biased region" description="Polar residues" evidence="7">
    <location>
        <begin position="34"/>
        <end position="49"/>
    </location>
</feature>
<evidence type="ECO:0000256" key="6">
    <source>
        <dbReference type="PROSITE-ProRule" id="PRU01373"/>
    </source>
</evidence>
<dbReference type="PROSITE" id="PS52029">
    <property type="entry name" value="LD_TPASE"/>
    <property type="match status" value="1"/>
</dbReference>
<evidence type="ECO:0000256" key="4">
    <source>
        <dbReference type="ARBA" id="ARBA00022984"/>
    </source>
</evidence>
<comment type="pathway">
    <text evidence="1 6">Cell wall biogenesis; peptidoglycan biosynthesis.</text>
</comment>
<name>A0A353UAB4_9LACO</name>
<dbReference type="GO" id="GO:0005576">
    <property type="term" value="C:extracellular region"/>
    <property type="evidence" value="ECO:0007669"/>
    <property type="project" value="TreeGrafter"/>
</dbReference>
<evidence type="ECO:0000256" key="5">
    <source>
        <dbReference type="ARBA" id="ARBA00023316"/>
    </source>
</evidence>
<keyword evidence="5 6" id="KW-0961">Cell wall biogenesis/degradation</keyword>
<dbReference type="InterPro" id="IPR005490">
    <property type="entry name" value="LD_TPept_cat_dom"/>
</dbReference>
<feature type="region of interest" description="Disordered" evidence="7">
    <location>
        <begin position="31"/>
        <end position="72"/>
    </location>
</feature>
<dbReference type="UniPathway" id="UPA00219"/>
<gene>
    <name evidence="9" type="ORF">LA749_02830</name>
</gene>
<feature type="active site" description="Nucleophile" evidence="6">
    <location>
        <position position="188"/>
    </location>
</feature>
<dbReference type="GO" id="GO:0071972">
    <property type="term" value="F:peptidoglycan L,D-transpeptidase activity"/>
    <property type="evidence" value="ECO:0007669"/>
    <property type="project" value="TreeGrafter"/>
</dbReference>
<keyword evidence="4 6" id="KW-0573">Peptidoglycan synthesis</keyword>
<evidence type="ECO:0000259" key="8">
    <source>
        <dbReference type="PROSITE" id="PS52029"/>
    </source>
</evidence>
<dbReference type="SUPFAM" id="SSF141523">
    <property type="entry name" value="L,D-transpeptidase catalytic domain-like"/>
    <property type="match status" value="1"/>
</dbReference>
<reference evidence="9 10" key="1">
    <citation type="submission" date="2019-09" db="EMBL/GenBank/DDBJ databases">
        <title>Genome sequencing of Lactobacillus acetotolerans.</title>
        <authorList>
            <person name="Kim K."/>
        </authorList>
    </citation>
    <scope>NUCLEOTIDE SEQUENCE [LARGE SCALE GENOMIC DNA]</scope>
    <source>
        <strain evidence="9 10">LA749</strain>
    </source>
</reference>
<evidence type="ECO:0000256" key="1">
    <source>
        <dbReference type="ARBA" id="ARBA00004752"/>
    </source>
</evidence>
<dbReference type="PANTHER" id="PTHR30582">
    <property type="entry name" value="L,D-TRANSPEPTIDASE"/>
    <property type="match status" value="1"/>
</dbReference>
<keyword evidence="2" id="KW-0808">Transferase</keyword>
<dbReference type="OrthoDB" id="177750at2"/>
<dbReference type="CDD" id="cd16913">
    <property type="entry name" value="YkuD_like"/>
    <property type="match status" value="1"/>
</dbReference>
<dbReference type="Pfam" id="PF03734">
    <property type="entry name" value="YkuD"/>
    <property type="match status" value="1"/>
</dbReference>
<dbReference type="GO" id="GO:0018104">
    <property type="term" value="P:peptidoglycan-protein cross-linking"/>
    <property type="evidence" value="ECO:0007669"/>
    <property type="project" value="TreeGrafter"/>
</dbReference>
<dbReference type="GeneID" id="78211914"/>
<evidence type="ECO:0000256" key="3">
    <source>
        <dbReference type="ARBA" id="ARBA00022960"/>
    </source>
</evidence>
<dbReference type="InterPro" id="IPR038063">
    <property type="entry name" value="Transpep_catalytic_dom"/>
</dbReference>
<dbReference type="GO" id="GO:0071555">
    <property type="term" value="P:cell wall organization"/>
    <property type="evidence" value="ECO:0007669"/>
    <property type="project" value="UniProtKB-UniRule"/>
</dbReference>
<dbReference type="InterPro" id="IPR050979">
    <property type="entry name" value="LD-transpeptidase"/>
</dbReference>
<evidence type="ECO:0000313" key="10">
    <source>
        <dbReference type="Proteomes" id="UP000325393"/>
    </source>
</evidence>
<dbReference type="Proteomes" id="UP000325393">
    <property type="component" value="Chromosome"/>
</dbReference>